<evidence type="ECO:0000256" key="5">
    <source>
        <dbReference type="ARBA" id="ARBA00023284"/>
    </source>
</evidence>
<protein>
    <recommendedName>
        <fullName evidence="6">Alkyl hydroperoxide reductase AhpD</fullName>
        <ecNumber evidence="6">1.11.1.28</ecNumber>
    </recommendedName>
    <alternativeName>
        <fullName evidence="6">Alkylhydroperoxidase AhpD</fullName>
    </alternativeName>
</protein>
<keyword evidence="5 6" id="KW-0676">Redox-active center</keyword>
<gene>
    <name evidence="6" type="primary">ahpD</name>
    <name evidence="8" type="ORF">MKAN_00645</name>
</gene>
<comment type="similarity">
    <text evidence="6">Belongs to the AhpD family.</text>
</comment>
<dbReference type="InterPro" id="IPR004675">
    <property type="entry name" value="AhpD_core"/>
</dbReference>
<dbReference type="eggNOG" id="COG0599">
    <property type="taxonomic scope" value="Bacteria"/>
</dbReference>
<dbReference type="GO" id="GO:0006979">
    <property type="term" value="P:response to oxidative stress"/>
    <property type="evidence" value="ECO:0007669"/>
    <property type="project" value="InterPro"/>
</dbReference>
<evidence type="ECO:0000313" key="8">
    <source>
        <dbReference type="EMBL" id="AGZ48970.1"/>
    </source>
</evidence>
<keyword evidence="4 6" id="KW-1015">Disulfide bond</keyword>
<evidence type="ECO:0000256" key="3">
    <source>
        <dbReference type="ARBA" id="ARBA00023002"/>
    </source>
</evidence>
<evidence type="ECO:0000313" key="9">
    <source>
        <dbReference type="Proteomes" id="UP000017786"/>
    </source>
</evidence>
<sequence>MTVGGEPMSVENLKAVLPEFAKDLKLNLGSITRSTVLTQEQLWGTLLASAAATRNTQVLAEIGAEAADNLSDPAYQAALAAASVMAMNNVFYRGRGFLDGQYDDLRPGLRMNVIGNPGVAKADFELWCFAVSSINGCSHCVVAHEHTLREAGVGREAVLEALKVAAIVSGVAQAVTATQTLAAVG</sequence>
<dbReference type="Proteomes" id="UP000017786">
    <property type="component" value="Chromosome"/>
</dbReference>
<dbReference type="GO" id="GO:0032843">
    <property type="term" value="F:hydroperoxide reductase activity"/>
    <property type="evidence" value="ECO:0007669"/>
    <property type="project" value="InterPro"/>
</dbReference>
<dbReference type="HOGENOM" id="CLU_105328_0_0_11"/>
<comment type="subunit">
    <text evidence="6">Homotrimer.</text>
</comment>
<dbReference type="NCBIfam" id="TIGR00777">
    <property type="entry name" value="ahpD"/>
    <property type="match status" value="1"/>
</dbReference>
<feature type="active site" description="Proton donor" evidence="6">
    <location>
        <position position="137"/>
    </location>
</feature>
<dbReference type="NCBIfam" id="TIGR00778">
    <property type="entry name" value="ahpD_dom"/>
    <property type="match status" value="1"/>
</dbReference>
<dbReference type="EC" id="1.11.1.28" evidence="6"/>
<dbReference type="EMBL" id="CP006835">
    <property type="protein sequence ID" value="AGZ48970.1"/>
    <property type="molecule type" value="Genomic_DNA"/>
</dbReference>
<keyword evidence="3 6" id="KW-0560">Oxidoreductase</keyword>
<accession>U5WLP9</accession>
<dbReference type="Pfam" id="PF02627">
    <property type="entry name" value="CMD"/>
    <property type="match status" value="1"/>
</dbReference>
<evidence type="ECO:0000256" key="1">
    <source>
        <dbReference type="ARBA" id="ARBA00022559"/>
    </source>
</evidence>
<dbReference type="InterPro" id="IPR029032">
    <property type="entry name" value="AhpD-like"/>
</dbReference>
<dbReference type="InterPro" id="IPR004674">
    <property type="entry name" value="AhpD"/>
</dbReference>
<proteinExistence type="inferred from homology"/>
<dbReference type="SUPFAM" id="SSF69118">
    <property type="entry name" value="AhpD-like"/>
    <property type="match status" value="1"/>
</dbReference>
<evidence type="ECO:0000256" key="2">
    <source>
        <dbReference type="ARBA" id="ARBA00022862"/>
    </source>
</evidence>
<evidence type="ECO:0000256" key="4">
    <source>
        <dbReference type="ARBA" id="ARBA00023157"/>
    </source>
</evidence>
<keyword evidence="2 6" id="KW-0049">Antioxidant</keyword>
<keyword evidence="1 6" id="KW-0575">Peroxidase</keyword>
<feature type="disulfide bond" evidence="6">
    <location>
        <begin position="137"/>
        <end position="140"/>
    </location>
</feature>
<dbReference type="KEGG" id="mkn:MKAN_00645"/>
<dbReference type="PANTHER" id="PTHR33930:SF7">
    <property type="entry name" value="ALKYL HYDROPEROXIDE REDUCTASE AHPD"/>
    <property type="match status" value="1"/>
</dbReference>
<name>U5WLP9_MYCKA</name>
<dbReference type="AlphaFoldDB" id="U5WLP9"/>
<comment type="function">
    <text evidence="6">Antioxidant protein with alkyl hydroperoxidase activity. Required for the reduction of the AhpC active site cysteine residues and for the regeneration of the AhpC enzyme activity.</text>
</comment>
<feature type="disulfide bond" description="Interchain (with AhpC); in linked form" evidence="6">
    <location>
        <position position="140"/>
    </location>
</feature>
<dbReference type="InterPro" id="IPR003779">
    <property type="entry name" value="CMD-like"/>
</dbReference>
<evidence type="ECO:0000259" key="7">
    <source>
        <dbReference type="Pfam" id="PF02627"/>
    </source>
</evidence>
<reference evidence="8 9" key="1">
    <citation type="submission" date="2013-10" db="EMBL/GenBank/DDBJ databases">
        <title>Genome sequence of Mycobacterium kansasii.</title>
        <authorList>
            <consortium name="McGill University Mycobacterium genome consortium"/>
            <person name="Veyrier F.J."/>
            <person name="Behr M.A."/>
        </authorList>
    </citation>
    <scope>NUCLEOTIDE SEQUENCE [LARGE SCALE GENOMIC DNA]</scope>
    <source>
        <strain evidence="8 9">ATCC 12478</strain>
    </source>
</reference>
<feature type="active site" description="Cysteine sulfenic acid (-SOH) intermediate" evidence="6">
    <location>
        <position position="140"/>
    </location>
</feature>
<dbReference type="PANTHER" id="PTHR33930">
    <property type="entry name" value="ALKYL HYDROPEROXIDE REDUCTASE AHPD"/>
    <property type="match status" value="1"/>
</dbReference>
<organism evidence="8 9">
    <name type="scientific">Mycobacterium kansasii ATCC 12478</name>
    <dbReference type="NCBI Taxonomy" id="557599"/>
    <lineage>
        <taxon>Bacteria</taxon>
        <taxon>Bacillati</taxon>
        <taxon>Actinomycetota</taxon>
        <taxon>Actinomycetes</taxon>
        <taxon>Mycobacteriales</taxon>
        <taxon>Mycobacteriaceae</taxon>
        <taxon>Mycobacterium</taxon>
    </lineage>
</organism>
<dbReference type="GO" id="GO:0051920">
    <property type="term" value="F:peroxiredoxin activity"/>
    <property type="evidence" value="ECO:0007669"/>
    <property type="project" value="InterPro"/>
</dbReference>
<dbReference type="GO" id="GO:0015036">
    <property type="term" value="F:disulfide oxidoreductase activity"/>
    <property type="evidence" value="ECO:0007669"/>
    <property type="project" value="TreeGrafter"/>
</dbReference>
<dbReference type="GO" id="GO:0045454">
    <property type="term" value="P:cell redox homeostasis"/>
    <property type="evidence" value="ECO:0007669"/>
    <property type="project" value="TreeGrafter"/>
</dbReference>
<dbReference type="Gene3D" id="1.20.1290.10">
    <property type="entry name" value="AhpD-like"/>
    <property type="match status" value="1"/>
</dbReference>
<dbReference type="HAMAP" id="MF_01676">
    <property type="entry name" value="AhpD"/>
    <property type="match status" value="1"/>
</dbReference>
<comment type="catalytic activity">
    <reaction evidence="6">
        <text>N(6)-[(R)-dihydrolipoyl]-L-lysyl-[lipoyl-carrier protein] + a hydroperoxide = N(6)-[(R)-lipoyl]-L-lysyl-[lipoyl-carrier protein] + an alcohol + H2O</text>
        <dbReference type="Rhea" id="RHEA:62636"/>
        <dbReference type="Rhea" id="RHEA-COMP:10502"/>
        <dbReference type="Rhea" id="RHEA-COMP:16355"/>
        <dbReference type="ChEBI" id="CHEBI:15377"/>
        <dbReference type="ChEBI" id="CHEBI:30879"/>
        <dbReference type="ChEBI" id="CHEBI:35924"/>
        <dbReference type="ChEBI" id="CHEBI:83099"/>
        <dbReference type="ChEBI" id="CHEBI:83100"/>
        <dbReference type="EC" id="1.11.1.28"/>
    </reaction>
</comment>
<feature type="domain" description="Carboxymuconolactone decarboxylase-like" evidence="7">
    <location>
        <begin position="108"/>
        <end position="179"/>
    </location>
</feature>
<evidence type="ECO:0000256" key="6">
    <source>
        <dbReference type="HAMAP-Rule" id="MF_01676"/>
    </source>
</evidence>